<dbReference type="EMBL" id="CP046914">
    <property type="protein sequence ID" value="QGZ63794.1"/>
    <property type="molecule type" value="Genomic_DNA"/>
</dbReference>
<dbReference type="InterPro" id="IPR003439">
    <property type="entry name" value="ABC_transporter-like_ATP-bd"/>
</dbReference>
<dbReference type="CDD" id="cd03293">
    <property type="entry name" value="ABC_NrtD_SsuB_transporters"/>
    <property type="match status" value="1"/>
</dbReference>
<evidence type="ECO:0000256" key="3">
    <source>
        <dbReference type="ARBA" id="ARBA00022475"/>
    </source>
</evidence>
<reference evidence="8 9" key="1">
    <citation type="submission" date="2019-12" db="EMBL/GenBank/DDBJ databases">
        <title>Paraburkholderia acidiphila 7Q-K02 sp. nov and Paraburkholderia acidisoli DHF22 sp. nov., two strains isolated from forest soil.</title>
        <authorList>
            <person name="Gao Z."/>
            <person name="Qiu L."/>
        </authorList>
    </citation>
    <scope>NUCLEOTIDE SEQUENCE [LARGE SCALE GENOMIC DNA]</scope>
    <source>
        <strain evidence="8 9">DHF22</strain>
    </source>
</reference>
<comment type="similarity">
    <text evidence="1">Belongs to the ABC transporter superfamily.</text>
</comment>
<protein>
    <submittedName>
        <fullName evidence="8">ATP-binding cassette domain-containing protein</fullName>
    </submittedName>
</protein>
<keyword evidence="9" id="KW-1185">Reference proteome</keyword>
<dbReference type="RefSeq" id="WP_158952783.1">
    <property type="nucleotide sequence ID" value="NZ_CP046914.1"/>
</dbReference>
<dbReference type="Proteomes" id="UP000433577">
    <property type="component" value="Chromosome 2"/>
</dbReference>
<evidence type="ECO:0000256" key="2">
    <source>
        <dbReference type="ARBA" id="ARBA00022448"/>
    </source>
</evidence>
<gene>
    <name evidence="8" type="ORF">FAZ98_18730</name>
</gene>
<dbReference type="PANTHER" id="PTHR42788">
    <property type="entry name" value="TAURINE IMPORT ATP-BINDING PROTEIN-RELATED"/>
    <property type="match status" value="1"/>
</dbReference>
<dbReference type="PROSITE" id="PS00211">
    <property type="entry name" value="ABC_TRANSPORTER_1"/>
    <property type="match status" value="1"/>
</dbReference>
<dbReference type="PROSITE" id="PS50893">
    <property type="entry name" value="ABC_TRANSPORTER_2"/>
    <property type="match status" value="1"/>
</dbReference>
<evidence type="ECO:0000256" key="1">
    <source>
        <dbReference type="ARBA" id="ARBA00005417"/>
    </source>
</evidence>
<sequence>MLNPKIVSSDLLPSRPTPGQEVLAVKNVSRGFAKKEDERLVLDDVNLSLREGEIVGLLGRSGSGKSTLLRIISGLIEPTEGEVNWLGKPLEGPAEGVSMVFQTFALFPWLTVLQNVEAGLEAQGVGARERRERALAAIDLIGLDGFENAYPRELSGGMRQRVGFARALVVDPALLLMDEPFSALDVLTAETLRTDLLDLWTQGRLPIKSVLIVTHNIEEAVFMCDRILVLSSNPGRVVAEIKVPFKHPRNRLDPAFRKLVDDIYAKMTAREAAEATQRRLEVSSRLPDVSTNIMAGLIETLAAAPYHGRADMPEIARSLHLEVDDLFPIVEMLQQLGFADVREGDVLLTPPARVFAEMGTQARKLMFADHLLRNVPLAARIKKVLDERPGHRAPRVRFEQELEDVLSDVAAEETLDTVIDWARYGEVFSYNDQTEIFSLEDVEA</sequence>
<dbReference type="Gene3D" id="3.40.50.300">
    <property type="entry name" value="P-loop containing nucleotide triphosphate hydrolases"/>
    <property type="match status" value="1"/>
</dbReference>
<keyword evidence="2" id="KW-0813">Transport</keyword>
<keyword evidence="4" id="KW-0997">Cell inner membrane</keyword>
<feature type="domain" description="ABC transporter" evidence="7">
    <location>
        <begin position="23"/>
        <end position="257"/>
    </location>
</feature>
<evidence type="ECO:0000256" key="5">
    <source>
        <dbReference type="ARBA" id="ARBA00022741"/>
    </source>
</evidence>
<keyword evidence="6 8" id="KW-0067">ATP-binding</keyword>
<dbReference type="InterPro" id="IPR018632">
    <property type="entry name" value="AAA-associated_dom_C"/>
</dbReference>
<dbReference type="AlphaFoldDB" id="A0A7Z2GLK1"/>
<dbReference type="SUPFAM" id="SSF52540">
    <property type="entry name" value="P-loop containing nucleoside triphosphate hydrolases"/>
    <property type="match status" value="1"/>
</dbReference>
<evidence type="ECO:0000256" key="4">
    <source>
        <dbReference type="ARBA" id="ARBA00022519"/>
    </source>
</evidence>
<dbReference type="GO" id="GO:0005524">
    <property type="term" value="F:ATP binding"/>
    <property type="evidence" value="ECO:0007669"/>
    <property type="project" value="UniProtKB-KW"/>
</dbReference>
<keyword evidence="4" id="KW-0472">Membrane</keyword>
<dbReference type="KEGG" id="pacs:FAZ98_18730"/>
<proteinExistence type="inferred from homology"/>
<evidence type="ECO:0000259" key="7">
    <source>
        <dbReference type="PROSITE" id="PS50893"/>
    </source>
</evidence>
<dbReference type="InterPro" id="IPR027417">
    <property type="entry name" value="P-loop_NTPase"/>
</dbReference>
<keyword evidence="5" id="KW-0547">Nucleotide-binding</keyword>
<dbReference type="PANTHER" id="PTHR42788:SF13">
    <property type="entry name" value="ALIPHATIC SULFONATES IMPORT ATP-BINDING PROTEIN SSUB"/>
    <property type="match status" value="1"/>
</dbReference>
<dbReference type="GO" id="GO:0016887">
    <property type="term" value="F:ATP hydrolysis activity"/>
    <property type="evidence" value="ECO:0007669"/>
    <property type="project" value="InterPro"/>
</dbReference>
<accession>A0A7Z2GLK1</accession>
<dbReference type="InterPro" id="IPR050166">
    <property type="entry name" value="ABC_transporter_ATP-bind"/>
</dbReference>
<name>A0A7Z2GLK1_9BURK</name>
<dbReference type="Pfam" id="PF09821">
    <property type="entry name" value="AAA_assoc_C"/>
    <property type="match status" value="1"/>
</dbReference>
<dbReference type="InterPro" id="IPR017871">
    <property type="entry name" value="ABC_transporter-like_CS"/>
</dbReference>
<keyword evidence="3" id="KW-1003">Cell membrane</keyword>
<dbReference type="InterPro" id="IPR003593">
    <property type="entry name" value="AAA+_ATPase"/>
</dbReference>
<evidence type="ECO:0000313" key="8">
    <source>
        <dbReference type="EMBL" id="QGZ63794.1"/>
    </source>
</evidence>
<dbReference type="OrthoDB" id="9783039at2"/>
<dbReference type="SMART" id="SM00382">
    <property type="entry name" value="AAA"/>
    <property type="match status" value="1"/>
</dbReference>
<organism evidence="8 9">
    <name type="scientific">Paraburkholderia acidisoli</name>
    <dbReference type="NCBI Taxonomy" id="2571748"/>
    <lineage>
        <taxon>Bacteria</taxon>
        <taxon>Pseudomonadati</taxon>
        <taxon>Pseudomonadota</taxon>
        <taxon>Betaproteobacteria</taxon>
        <taxon>Burkholderiales</taxon>
        <taxon>Burkholderiaceae</taxon>
        <taxon>Paraburkholderia</taxon>
    </lineage>
</organism>
<evidence type="ECO:0000256" key="6">
    <source>
        <dbReference type="ARBA" id="ARBA00022840"/>
    </source>
</evidence>
<evidence type="ECO:0000313" key="9">
    <source>
        <dbReference type="Proteomes" id="UP000433577"/>
    </source>
</evidence>
<dbReference type="Pfam" id="PF00005">
    <property type="entry name" value="ABC_tran"/>
    <property type="match status" value="1"/>
</dbReference>